<dbReference type="SUPFAM" id="SSF51735">
    <property type="entry name" value="NAD(P)-binding Rossmann-fold domains"/>
    <property type="match status" value="1"/>
</dbReference>
<organism evidence="7 8">
    <name type="scientific">Labrys wisconsinensis</name>
    <dbReference type="NCBI Taxonomy" id="425677"/>
    <lineage>
        <taxon>Bacteria</taxon>
        <taxon>Pseudomonadati</taxon>
        <taxon>Pseudomonadota</taxon>
        <taxon>Alphaproteobacteria</taxon>
        <taxon>Hyphomicrobiales</taxon>
        <taxon>Xanthobacteraceae</taxon>
        <taxon>Labrys</taxon>
    </lineage>
</organism>
<dbReference type="InterPro" id="IPR036291">
    <property type="entry name" value="NAD(P)-bd_dom_sf"/>
</dbReference>
<evidence type="ECO:0000256" key="2">
    <source>
        <dbReference type="ARBA" id="ARBA00008072"/>
    </source>
</evidence>
<reference evidence="7 8" key="1">
    <citation type="submission" date="2023-07" db="EMBL/GenBank/DDBJ databases">
        <title>Genomic Encyclopedia of Type Strains, Phase IV (KMG-IV): sequencing the most valuable type-strain genomes for metagenomic binning, comparative biology and taxonomic classification.</title>
        <authorList>
            <person name="Goeker M."/>
        </authorList>
    </citation>
    <scope>NUCLEOTIDE SEQUENCE [LARGE SCALE GENOMIC DNA]</scope>
    <source>
        <strain evidence="7 8">DSM 19619</strain>
    </source>
</reference>
<gene>
    <name evidence="7" type="ORF">QO011_008223</name>
</gene>
<dbReference type="Gene3D" id="3.40.50.720">
    <property type="entry name" value="NAD(P)-binding Rossmann-like Domain"/>
    <property type="match status" value="1"/>
</dbReference>
<evidence type="ECO:0000256" key="5">
    <source>
        <dbReference type="ARBA" id="ARBA00023002"/>
    </source>
</evidence>
<dbReference type="PANTHER" id="PTHR43161:SF9">
    <property type="entry name" value="SORBITOL DEHYDROGENASE"/>
    <property type="match status" value="1"/>
</dbReference>
<sequence length="215" mass="22162">MVGEAQAVPIAASVSMAEAAMAEPLAVCLHAVQRAGPLTGRRVLVTGCGPIGALAVAAARHAGATSVTATDVQDFALEAARRAGADQALNVGADPGALAADAEAAGPFDVLFEASGNAAALRGALDLIRPRGIVVQLGLGGDVALPMNLLVTRELDIRGTFRFDGEFDLAVELMNRGRIEVRPLVTATLPFEQARNAFELAADRSRAVKVQLRFG</sequence>
<keyword evidence="8" id="KW-1185">Reference proteome</keyword>
<dbReference type="InterPro" id="IPR013149">
    <property type="entry name" value="ADH-like_C"/>
</dbReference>
<comment type="similarity">
    <text evidence="2">Belongs to the zinc-containing alcohol dehydrogenase family.</text>
</comment>
<name>A0ABU0JLL0_9HYPH</name>
<dbReference type="EMBL" id="JAUSVX010000031">
    <property type="protein sequence ID" value="MDQ0475181.1"/>
    <property type="molecule type" value="Genomic_DNA"/>
</dbReference>
<keyword evidence="3" id="KW-0479">Metal-binding</keyword>
<evidence type="ECO:0000313" key="8">
    <source>
        <dbReference type="Proteomes" id="UP001242480"/>
    </source>
</evidence>
<keyword evidence="5" id="KW-0560">Oxidoreductase</keyword>
<feature type="domain" description="Alcohol dehydrogenase-like C-terminal" evidence="6">
    <location>
        <begin position="50"/>
        <end position="175"/>
    </location>
</feature>
<dbReference type="PANTHER" id="PTHR43161">
    <property type="entry name" value="SORBITOL DEHYDROGENASE"/>
    <property type="match status" value="1"/>
</dbReference>
<comment type="caution">
    <text evidence="7">The sequence shown here is derived from an EMBL/GenBank/DDBJ whole genome shotgun (WGS) entry which is preliminary data.</text>
</comment>
<protein>
    <submittedName>
        <fullName evidence="7">Threonine dehydrogenase-like Zn-dependent dehydrogenase</fullName>
    </submittedName>
</protein>
<evidence type="ECO:0000256" key="3">
    <source>
        <dbReference type="ARBA" id="ARBA00022723"/>
    </source>
</evidence>
<evidence type="ECO:0000256" key="1">
    <source>
        <dbReference type="ARBA" id="ARBA00001947"/>
    </source>
</evidence>
<dbReference type="Gene3D" id="3.90.180.10">
    <property type="entry name" value="Medium-chain alcohol dehydrogenases, catalytic domain"/>
    <property type="match status" value="1"/>
</dbReference>
<accession>A0ABU0JLL0</accession>
<dbReference type="Proteomes" id="UP001242480">
    <property type="component" value="Unassembled WGS sequence"/>
</dbReference>
<evidence type="ECO:0000313" key="7">
    <source>
        <dbReference type="EMBL" id="MDQ0475181.1"/>
    </source>
</evidence>
<comment type="cofactor">
    <cofactor evidence="1">
        <name>Zn(2+)</name>
        <dbReference type="ChEBI" id="CHEBI:29105"/>
    </cofactor>
</comment>
<dbReference type="Pfam" id="PF00107">
    <property type="entry name" value="ADH_zinc_N"/>
    <property type="match status" value="1"/>
</dbReference>
<keyword evidence="4" id="KW-0862">Zinc</keyword>
<proteinExistence type="inferred from homology"/>
<evidence type="ECO:0000256" key="4">
    <source>
        <dbReference type="ARBA" id="ARBA00022833"/>
    </source>
</evidence>
<evidence type="ECO:0000259" key="6">
    <source>
        <dbReference type="Pfam" id="PF00107"/>
    </source>
</evidence>